<accession>A0A921NG13</accession>
<dbReference type="EMBL" id="DYTS01000090">
    <property type="protein sequence ID" value="HJH18025.1"/>
    <property type="molecule type" value="Genomic_DNA"/>
</dbReference>
<reference evidence="1" key="2">
    <citation type="submission" date="2021-09" db="EMBL/GenBank/DDBJ databases">
        <authorList>
            <person name="Gilroy R."/>
        </authorList>
    </citation>
    <scope>NUCLEOTIDE SEQUENCE</scope>
    <source>
        <strain evidence="1">ChiSjej2B20-17149</strain>
    </source>
</reference>
<sequence>MKATNQKDAQWVEMFCAEAKKLGGSTSANQKRFFNAAVEHGKDMEPAGPLAGQGR</sequence>
<protein>
    <submittedName>
        <fullName evidence="1">Uncharacterized protein</fullName>
    </submittedName>
</protein>
<dbReference type="RefSeq" id="WP_169918575.1">
    <property type="nucleotide sequence ID" value="NZ_DYTS01000090.1"/>
</dbReference>
<evidence type="ECO:0000313" key="1">
    <source>
        <dbReference type="EMBL" id="HJH18025.1"/>
    </source>
</evidence>
<proteinExistence type="predicted"/>
<comment type="caution">
    <text evidence="1">The sequence shown here is derived from an EMBL/GenBank/DDBJ whole genome shotgun (WGS) entry which is preliminary data.</text>
</comment>
<dbReference type="AlphaFoldDB" id="A0A921NG13"/>
<organism evidence="1 2">
    <name type="scientific">Pseudomonas lactis</name>
    <dbReference type="NCBI Taxonomy" id="1615674"/>
    <lineage>
        <taxon>Bacteria</taxon>
        <taxon>Pseudomonadati</taxon>
        <taxon>Pseudomonadota</taxon>
        <taxon>Gammaproteobacteria</taxon>
        <taxon>Pseudomonadales</taxon>
        <taxon>Pseudomonadaceae</taxon>
        <taxon>Pseudomonas</taxon>
    </lineage>
</organism>
<reference evidence="1" key="1">
    <citation type="journal article" date="2021" name="PeerJ">
        <title>Extensive microbial diversity within the chicken gut microbiome revealed by metagenomics and culture.</title>
        <authorList>
            <person name="Gilroy R."/>
            <person name="Ravi A."/>
            <person name="Getino M."/>
            <person name="Pursley I."/>
            <person name="Horton D.L."/>
            <person name="Alikhan N.F."/>
            <person name="Baker D."/>
            <person name="Gharbi K."/>
            <person name="Hall N."/>
            <person name="Watson M."/>
            <person name="Adriaenssens E.M."/>
            <person name="Foster-Nyarko E."/>
            <person name="Jarju S."/>
            <person name="Secka A."/>
            <person name="Antonio M."/>
            <person name="Oren A."/>
            <person name="Chaudhuri R.R."/>
            <person name="La Ragione R."/>
            <person name="Hildebrand F."/>
            <person name="Pallen M.J."/>
        </authorList>
    </citation>
    <scope>NUCLEOTIDE SEQUENCE</scope>
    <source>
        <strain evidence="1">ChiSjej2B20-17149</strain>
    </source>
</reference>
<dbReference type="Proteomes" id="UP000752172">
    <property type="component" value="Unassembled WGS sequence"/>
</dbReference>
<evidence type="ECO:0000313" key="2">
    <source>
        <dbReference type="Proteomes" id="UP000752172"/>
    </source>
</evidence>
<name>A0A921NG13_9PSED</name>
<gene>
    <name evidence="1" type="ORF">K8W20_04860</name>
</gene>